<dbReference type="Pfam" id="PF00497">
    <property type="entry name" value="SBP_bac_3"/>
    <property type="match status" value="1"/>
</dbReference>
<evidence type="ECO:0000313" key="9">
    <source>
        <dbReference type="EMBL" id="WAA09154.1"/>
    </source>
</evidence>
<dbReference type="KEGG" id="faf:OE104_11235"/>
<evidence type="ECO:0000256" key="6">
    <source>
        <dbReference type="RuleBase" id="RU003744"/>
    </source>
</evidence>
<dbReference type="PANTHER" id="PTHR35936">
    <property type="entry name" value="MEMBRANE-BOUND LYTIC MUREIN TRANSGLYCOSYLASE F"/>
    <property type="match status" value="1"/>
</dbReference>
<dbReference type="SUPFAM" id="SSF53850">
    <property type="entry name" value="Periplasmic binding protein-like II"/>
    <property type="match status" value="1"/>
</dbReference>
<dbReference type="SMART" id="SM00062">
    <property type="entry name" value="PBPb"/>
    <property type="match status" value="1"/>
</dbReference>
<gene>
    <name evidence="9" type="ORF">OE104_11235</name>
</gene>
<dbReference type="Gene3D" id="3.40.190.10">
    <property type="entry name" value="Periplasmic binding protein-like II"/>
    <property type="match status" value="2"/>
</dbReference>
<proteinExistence type="inferred from homology"/>
<dbReference type="RefSeq" id="WP_275416939.1">
    <property type="nucleotide sequence ID" value="NZ_CP106878.1"/>
</dbReference>
<accession>A0A9E8LT69</accession>
<keyword evidence="4" id="KW-0564">Palmitate</keyword>
<dbReference type="Proteomes" id="UP001164718">
    <property type="component" value="Chromosome"/>
</dbReference>
<feature type="signal peptide" evidence="7">
    <location>
        <begin position="1"/>
        <end position="23"/>
    </location>
</feature>
<dbReference type="InterPro" id="IPR001638">
    <property type="entry name" value="Solute-binding_3/MltF_N"/>
</dbReference>
<dbReference type="GO" id="GO:0030313">
    <property type="term" value="C:cell envelope"/>
    <property type="evidence" value="ECO:0007669"/>
    <property type="project" value="UniProtKB-SubCell"/>
</dbReference>
<keyword evidence="3 7" id="KW-0732">Signal</keyword>
<evidence type="ECO:0000313" key="10">
    <source>
        <dbReference type="Proteomes" id="UP001164718"/>
    </source>
</evidence>
<comment type="similarity">
    <text evidence="2 6">Belongs to the bacterial solute-binding protein 3 family.</text>
</comment>
<protein>
    <submittedName>
        <fullName evidence="9">Transporter substrate-binding domain-containing protein</fullName>
    </submittedName>
</protein>
<evidence type="ECO:0000256" key="3">
    <source>
        <dbReference type="ARBA" id="ARBA00022729"/>
    </source>
</evidence>
<sequence length="288" mass="32190">MKKIKIGLTAIILSILFILGACSNDENEVGNKEGLNDKTETTAWDRIKEKGKIMVGTSGTLYPTSYHDSKSNELTGFDVEVVREMAKRLGLEVEFVEMAFDGMLASINNGTIDIAANDISITKERKAKFGFSIPYKFSFATAIVRKDDLSGIKTVEDIKGKKAAGEATTVYMDIAREYGAEEVIYDNATNEAYLRDVAIGRTDLIINDYYLQLQALEFFPDLNITIHPDLKFDTPDEGIGIIMKKDEKELQENINKTIQEMLDDGTITKLSKKYFSGNDVTVKPDIQY</sequence>
<dbReference type="PANTHER" id="PTHR35936:SF34">
    <property type="entry name" value="ABC TRANSPORTER EXTRACELLULAR-BINDING PROTEIN YCKB-RELATED"/>
    <property type="match status" value="1"/>
</dbReference>
<dbReference type="InterPro" id="IPR018313">
    <property type="entry name" value="SBP_3_CS"/>
</dbReference>
<name>A0A9E8LT69_9BACI</name>
<feature type="domain" description="Solute-binding protein family 3/N-terminal" evidence="8">
    <location>
        <begin position="52"/>
        <end position="278"/>
    </location>
</feature>
<feature type="chain" id="PRO_5039403893" evidence="7">
    <location>
        <begin position="24"/>
        <end position="288"/>
    </location>
</feature>
<comment type="subcellular location">
    <subcellularLocation>
        <location evidence="1">Cell envelope</location>
    </subcellularLocation>
</comment>
<keyword evidence="10" id="KW-1185">Reference proteome</keyword>
<dbReference type="EMBL" id="CP106878">
    <property type="protein sequence ID" value="WAA09154.1"/>
    <property type="molecule type" value="Genomic_DNA"/>
</dbReference>
<evidence type="ECO:0000256" key="5">
    <source>
        <dbReference type="ARBA" id="ARBA00023288"/>
    </source>
</evidence>
<keyword evidence="5" id="KW-0449">Lipoprotein</keyword>
<evidence type="ECO:0000256" key="4">
    <source>
        <dbReference type="ARBA" id="ARBA00023139"/>
    </source>
</evidence>
<evidence type="ECO:0000256" key="7">
    <source>
        <dbReference type="SAM" id="SignalP"/>
    </source>
</evidence>
<evidence type="ECO:0000256" key="1">
    <source>
        <dbReference type="ARBA" id="ARBA00004196"/>
    </source>
</evidence>
<dbReference type="PROSITE" id="PS51257">
    <property type="entry name" value="PROKAR_LIPOPROTEIN"/>
    <property type="match status" value="1"/>
</dbReference>
<dbReference type="AlphaFoldDB" id="A0A9E8LT69"/>
<evidence type="ECO:0000259" key="8">
    <source>
        <dbReference type="SMART" id="SM00062"/>
    </source>
</evidence>
<reference evidence="9" key="1">
    <citation type="submission" date="2022-09" db="EMBL/GenBank/DDBJ databases">
        <title>Complete Genomes of Fervidibacillus albus and Fervidibacillus halotolerans isolated from tidal flat sediments.</title>
        <authorList>
            <person name="Kwon K.K."/>
            <person name="Yang S.-H."/>
            <person name="Park M.J."/>
            <person name="Oh H.-M."/>
        </authorList>
    </citation>
    <scope>NUCLEOTIDE SEQUENCE</scope>
    <source>
        <strain evidence="9">MEBiC13591</strain>
    </source>
</reference>
<evidence type="ECO:0000256" key="2">
    <source>
        <dbReference type="ARBA" id="ARBA00010333"/>
    </source>
</evidence>
<dbReference type="PROSITE" id="PS01039">
    <property type="entry name" value="SBP_BACTERIAL_3"/>
    <property type="match status" value="1"/>
</dbReference>
<organism evidence="9 10">
    <name type="scientific">Fervidibacillus albus</name>
    <dbReference type="NCBI Taxonomy" id="2980026"/>
    <lineage>
        <taxon>Bacteria</taxon>
        <taxon>Bacillati</taxon>
        <taxon>Bacillota</taxon>
        <taxon>Bacilli</taxon>
        <taxon>Bacillales</taxon>
        <taxon>Bacillaceae</taxon>
        <taxon>Fervidibacillus</taxon>
    </lineage>
</organism>